<dbReference type="FunFam" id="3.40.190.10:FF:000017">
    <property type="entry name" value="Glycine cleavage system transcriptional activator"/>
    <property type="match status" value="1"/>
</dbReference>
<dbReference type="FunFam" id="1.10.10.10:FF:000038">
    <property type="entry name" value="Glycine cleavage system transcriptional activator"/>
    <property type="match status" value="1"/>
</dbReference>
<proteinExistence type="inferred from homology"/>
<comment type="caution">
    <text evidence="6">The sequence shown here is derived from an EMBL/GenBank/DDBJ whole genome shotgun (WGS) entry which is preliminary data.</text>
</comment>
<evidence type="ECO:0000256" key="3">
    <source>
        <dbReference type="ARBA" id="ARBA00023125"/>
    </source>
</evidence>
<dbReference type="InterPro" id="IPR005119">
    <property type="entry name" value="LysR_subst-bd"/>
</dbReference>
<dbReference type="SUPFAM" id="SSF53850">
    <property type="entry name" value="Periplasmic binding protein-like II"/>
    <property type="match status" value="1"/>
</dbReference>
<keyword evidence="4" id="KW-0804">Transcription</keyword>
<dbReference type="InterPro" id="IPR036388">
    <property type="entry name" value="WH-like_DNA-bd_sf"/>
</dbReference>
<dbReference type="NCBIfam" id="NF008352">
    <property type="entry name" value="PRK11139.1"/>
    <property type="match status" value="1"/>
</dbReference>
<dbReference type="AlphaFoldDB" id="A0A258HJZ2"/>
<evidence type="ECO:0000256" key="2">
    <source>
        <dbReference type="ARBA" id="ARBA00023015"/>
    </source>
</evidence>
<dbReference type="Pfam" id="PF00126">
    <property type="entry name" value="HTH_1"/>
    <property type="match status" value="1"/>
</dbReference>
<evidence type="ECO:0000256" key="1">
    <source>
        <dbReference type="ARBA" id="ARBA00009437"/>
    </source>
</evidence>
<keyword evidence="2" id="KW-0805">Transcription regulation</keyword>
<evidence type="ECO:0000259" key="5">
    <source>
        <dbReference type="PROSITE" id="PS50931"/>
    </source>
</evidence>
<dbReference type="Gene3D" id="1.10.10.10">
    <property type="entry name" value="Winged helix-like DNA-binding domain superfamily/Winged helix DNA-binding domain"/>
    <property type="match status" value="1"/>
</dbReference>
<comment type="similarity">
    <text evidence="1">Belongs to the LysR transcriptional regulatory family.</text>
</comment>
<dbReference type="SUPFAM" id="SSF46785">
    <property type="entry name" value="Winged helix' DNA-binding domain"/>
    <property type="match status" value="1"/>
</dbReference>
<feature type="domain" description="HTH lysR-type" evidence="5">
    <location>
        <begin position="6"/>
        <end position="63"/>
    </location>
</feature>
<dbReference type="PANTHER" id="PTHR30537">
    <property type="entry name" value="HTH-TYPE TRANSCRIPTIONAL REGULATOR"/>
    <property type="match status" value="1"/>
</dbReference>
<gene>
    <name evidence="6" type="ORF">B7Y86_07560</name>
</gene>
<dbReference type="PRINTS" id="PR00039">
    <property type="entry name" value="HTHLYSR"/>
</dbReference>
<protein>
    <submittedName>
        <fullName evidence="6">LysR family transcriptional regulator</fullName>
    </submittedName>
</protein>
<dbReference type="InterPro" id="IPR000847">
    <property type="entry name" value="LysR_HTH_N"/>
</dbReference>
<sequence length="309" mass="34002">MARTLLPLNALRVFESAARHLSFSRAAEELAVTPGAVSQQIRQLEEIIRAPLFKREARGLQLTDLGRTSAPLVAEGLDRLRDVSALMREPPRRRQVSISVAPSFASKWLMPRMDDFHALHPEIEVWVSADMEPVAFDQGQVDLAIRYGPGHYPGHASERLLIESVLPVCAPSLMQSPNAIRTPADLVHHVLLHDMSGDGDPGRPDWPMWLMARGVRHAEARRGSRFNQSAMLIEAAVAGRGVALAKRTLAQADLAAGRLVAPFHDGGAVVGFAYHVVHPKDRPLSPSAKAFTDWMRKQAAFHDTSLDQL</sequence>
<evidence type="ECO:0000313" key="6">
    <source>
        <dbReference type="EMBL" id="OYX56633.1"/>
    </source>
</evidence>
<dbReference type="Pfam" id="PF03466">
    <property type="entry name" value="LysR_substrate"/>
    <property type="match status" value="1"/>
</dbReference>
<dbReference type="InterPro" id="IPR058163">
    <property type="entry name" value="LysR-type_TF_proteobact-type"/>
</dbReference>
<dbReference type="GO" id="GO:0006351">
    <property type="term" value="P:DNA-templated transcription"/>
    <property type="evidence" value="ECO:0007669"/>
    <property type="project" value="TreeGrafter"/>
</dbReference>
<keyword evidence="3" id="KW-0238">DNA-binding</keyword>
<dbReference type="EMBL" id="NCEQ01000007">
    <property type="protein sequence ID" value="OYX56633.1"/>
    <property type="molecule type" value="Genomic_DNA"/>
</dbReference>
<evidence type="ECO:0000256" key="4">
    <source>
        <dbReference type="ARBA" id="ARBA00023163"/>
    </source>
</evidence>
<dbReference type="GO" id="GO:0003700">
    <property type="term" value="F:DNA-binding transcription factor activity"/>
    <property type="evidence" value="ECO:0007669"/>
    <property type="project" value="InterPro"/>
</dbReference>
<dbReference type="PANTHER" id="PTHR30537:SF74">
    <property type="entry name" value="HTH-TYPE TRANSCRIPTIONAL REGULATOR TRPI"/>
    <property type="match status" value="1"/>
</dbReference>
<dbReference type="CDD" id="cd08432">
    <property type="entry name" value="PBP2_GcdR_TrpI_HvrB_AmpR_like"/>
    <property type="match status" value="1"/>
</dbReference>
<dbReference type="InterPro" id="IPR036390">
    <property type="entry name" value="WH_DNA-bd_sf"/>
</dbReference>
<dbReference type="Gene3D" id="3.40.190.10">
    <property type="entry name" value="Periplasmic binding protein-like II"/>
    <property type="match status" value="2"/>
</dbReference>
<evidence type="ECO:0000313" key="7">
    <source>
        <dbReference type="Proteomes" id="UP000216147"/>
    </source>
</evidence>
<dbReference type="PROSITE" id="PS50931">
    <property type="entry name" value="HTH_LYSR"/>
    <property type="match status" value="1"/>
</dbReference>
<dbReference type="Proteomes" id="UP000216147">
    <property type="component" value="Unassembled WGS sequence"/>
</dbReference>
<reference evidence="6 7" key="1">
    <citation type="submission" date="2017-03" db="EMBL/GenBank/DDBJ databases">
        <title>Lifting the veil on microbial sulfur biogeochemistry in mining wastewaters.</title>
        <authorList>
            <person name="Kantor R.S."/>
            <person name="Colenbrander Nelson T."/>
            <person name="Marshall S."/>
            <person name="Bennett D."/>
            <person name="Apte S."/>
            <person name="Camacho D."/>
            <person name="Thomas B.C."/>
            <person name="Warren L.A."/>
            <person name="Banfield J.F."/>
        </authorList>
    </citation>
    <scope>NUCLEOTIDE SEQUENCE [LARGE SCALE GENOMIC DNA]</scope>
    <source>
        <strain evidence="6">32-68-21</strain>
    </source>
</reference>
<organism evidence="6 7">
    <name type="scientific">Brevundimonas subvibrioides</name>
    <dbReference type="NCBI Taxonomy" id="74313"/>
    <lineage>
        <taxon>Bacteria</taxon>
        <taxon>Pseudomonadati</taxon>
        <taxon>Pseudomonadota</taxon>
        <taxon>Alphaproteobacteria</taxon>
        <taxon>Caulobacterales</taxon>
        <taxon>Caulobacteraceae</taxon>
        <taxon>Brevundimonas</taxon>
    </lineage>
</organism>
<name>A0A258HJZ2_9CAUL</name>
<dbReference type="GO" id="GO:0043565">
    <property type="term" value="F:sequence-specific DNA binding"/>
    <property type="evidence" value="ECO:0007669"/>
    <property type="project" value="TreeGrafter"/>
</dbReference>
<accession>A0A258HJZ2</accession>